<reference evidence="2" key="1">
    <citation type="journal article" date="2023" name="Proc. Natl. Acad. Sci. U.S.A.">
        <title>Genomic and structural basis for evolution of tropane alkaloid biosynthesis.</title>
        <authorList>
            <person name="Wanga Y.-J."/>
            <person name="Taina T."/>
            <person name="Yua J.-Y."/>
            <person name="Lia J."/>
            <person name="Xua B."/>
            <person name="Chenc J."/>
            <person name="D'Auriad J.C."/>
            <person name="Huanga J.-P."/>
            <person name="Huanga S.-X."/>
        </authorList>
    </citation>
    <scope>NUCLEOTIDE SEQUENCE [LARGE SCALE GENOMIC DNA]</scope>
    <source>
        <strain evidence="2">cv. KIB-2019</strain>
    </source>
</reference>
<sequence length="88" mass="10235">MDSILRRILQLEVILVLGCFSQIEEGVRKVFKNSGEVYSSIDEKLEPKLEKPHTAHVPILLKCGDFEKHLSFHQKEFHRSIWKNSTCV</sequence>
<dbReference type="Proteomes" id="UP001152561">
    <property type="component" value="Unassembled WGS sequence"/>
</dbReference>
<gene>
    <name evidence="1" type="ORF">K7X08_021599</name>
</gene>
<protein>
    <submittedName>
        <fullName evidence="1">Uncharacterized protein</fullName>
    </submittedName>
</protein>
<comment type="caution">
    <text evidence="1">The sequence shown here is derived from an EMBL/GenBank/DDBJ whole genome shotgun (WGS) entry which is preliminary data.</text>
</comment>
<evidence type="ECO:0000313" key="1">
    <source>
        <dbReference type="EMBL" id="KAJ8551584.1"/>
    </source>
</evidence>
<name>A0A9Q1M8A2_9SOLA</name>
<proteinExistence type="predicted"/>
<organism evidence="1 2">
    <name type="scientific">Anisodus acutangulus</name>
    <dbReference type="NCBI Taxonomy" id="402998"/>
    <lineage>
        <taxon>Eukaryota</taxon>
        <taxon>Viridiplantae</taxon>
        <taxon>Streptophyta</taxon>
        <taxon>Embryophyta</taxon>
        <taxon>Tracheophyta</taxon>
        <taxon>Spermatophyta</taxon>
        <taxon>Magnoliopsida</taxon>
        <taxon>eudicotyledons</taxon>
        <taxon>Gunneridae</taxon>
        <taxon>Pentapetalae</taxon>
        <taxon>asterids</taxon>
        <taxon>lamiids</taxon>
        <taxon>Solanales</taxon>
        <taxon>Solanaceae</taxon>
        <taxon>Solanoideae</taxon>
        <taxon>Hyoscyameae</taxon>
        <taxon>Anisodus</taxon>
    </lineage>
</organism>
<evidence type="ECO:0000313" key="2">
    <source>
        <dbReference type="Proteomes" id="UP001152561"/>
    </source>
</evidence>
<dbReference type="AlphaFoldDB" id="A0A9Q1M8A2"/>
<accession>A0A9Q1M8A2</accession>
<keyword evidence="2" id="KW-1185">Reference proteome</keyword>
<dbReference type="EMBL" id="JAJAGQ010000010">
    <property type="protein sequence ID" value="KAJ8551584.1"/>
    <property type="molecule type" value="Genomic_DNA"/>
</dbReference>